<dbReference type="EMBL" id="BMPF01000002">
    <property type="protein sequence ID" value="GGL32333.1"/>
    <property type="molecule type" value="Genomic_DNA"/>
</dbReference>
<feature type="transmembrane region" description="Helical" evidence="1">
    <location>
        <begin position="65"/>
        <end position="88"/>
    </location>
</feature>
<organism evidence="2 3">
    <name type="scientific">Halarchaeum grantii</name>
    <dbReference type="NCBI Taxonomy" id="1193105"/>
    <lineage>
        <taxon>Archaea</taxon>
        <taxon>Methanobacteriati</taxon>
        <taxon>Methanobacteriota</taxon>
        <taxon>Stenosarchaea group</taxon>
        <taxon>Halobacteria</taxon>
        <taxon>Halobacteriales</taxon>
        <taxon>Halobacteriaceae</taxon>
    </lineage>
</organism>
<protein>
    <submittedName>
        <fullName evidence="2">Uncharacterized protein</fullName>
    </submittedName>
</protein>
<evidence type="ECO:0000313" key="3">
    <source>
        <dbReference type="Proteomes" id="UP000628840"/>
    </source>
</evidence>
<feature type="transmembrane region" description="Helical" evidence="1">
    <location>
        <begin position="35"/>
        <end position="53"/>
    </location>
</feature>
<gene>
    <name evidence="2" type="ORF">GCM10009037_14980</name>
</gene>
<sequence>MNAPSLPVRAVVFLAGAALAGLVAAGVSTALPDPYPLAAGFAVAVPVMDVALYPQNVPEDPRRALSVGVGAALLGVLAGFAVASAVRALSLSEYAAVGLTAAAVFVAAEYGGRLLAARIPRT</sequence>
<comment type="caution">
    <text evidence="2">The sequence shown here is derived from an EMBL/GenBank/DDBJ whole genome shotgun (WGS) entry which is preliminary data.</text>
</comment>
<evidence type="ECO:0000313" key="2">
    <source>
        <dbReference type="EMBL" id="GGL32333.1"/>
    </source>
</evidence>
<evidence type="ECO:0000256" key="1">
    <source>
        <dbReference type="SAM" id="Phobius"/>
    </source>
</evidence>
<keyword evidence="1" id="KW-0472">Membrane</keyword>
<reference evidence="2 3" key="1">
    <citation type="journal article" date="2019" name="Int. J. Syst. Evol. Microbiol.">
        <title>The Global Catalogue of Microorganisms (GCM) 10K type strain sequencing project: providing services to taxonomists for standard genome sequencing and annotation.</title>
        <authorList>
            <consortium name="The Broad Institute Genomics Platform"/>
            <consortium name="The Broad Institute Genome Sequencing Center for Infectious Disease"/>
            <person name="Wu L."/>
            <person name="Ma J."/>
        </authorList>
    </citation>
    <scope>NUCLEOTIDE SEQUENCE [LARGE SCALE GENOMIC DNA]</scope>
    <source>
        <strain evidence="2 3">JCM 19585</strain>
    </source>
</reference>
<dbReference type="AlphaFoldDB" id="A0A830EWQ6"/>
<keyword evidence="1" id="KW-1133">Transmembrane helix</keyword>
<name>A0A830EWQ6_9EURY</name>
<feature type="transmembrane region" description="Helical" evidence="1">
    <location>
        <begin position="94"/>
        <end position="116"/>
    </location>
</feature>
<proteinExistence type="predicted"/>
<keyword evidence="1" id="KW-0812">Transmembrane</keyword>
<keyword evidence="3" id="KW-1185">Reference proteome</keyword>
<dbReference type="RefSeq" id="WP_188881857.1">
    <property type="nucleotide sequence ID" value="NZ_BMPF01000002.1"/>
</dbReference>
<accession>A0A830EWQ6</accession>
<dbReference type="Proteomes" id="UP000628840">
    <property type="component" value="Unassembled WGS sequence"/>
</dbReference>
<dbReference type="OrthoDB" id="270392at2157"/>